<dbReference type="Gene3D" id="3.10.20.90">
    <property type="entry name" value="Phosphatidylinositol 3-kinase Catalytic Subunit, Chain A, domain 1"/>
    <property type="match status" value="1"/>
</dbReference>
<dbReference type="CDD" id="cd14473">
    <property type="entry name" value="FERM_B-lobe"/>
    <property type="match status" value="1"/>
</dbReference>
<dbReference type="PANTHER" id="PTHR23281">
    <property type="entry name" value="MERLIN/MOESIN/EZRIN/RADIXIN"/>
    <property type="match status" value="1"/>
</dbReference>
<dbReference type="InterPro" id="IPR000299">
    <property type="entry name" value="FERM_domain"/>
</dbReference>
<dbReference type="Gene3D" id="6.10.360.10">
    <property type="match status" value="1"/>
</dbReference>
<dbReference type="InterPro" id="IPR011993">
    <property type="entry name" value="PH-like_dom_sf"/>
</dbReference>
<dbReference type="Pfam" id="PF09379">
    <property type="entry name" value="FERM_N"/>
    <property type="match status" value="1"/>
</dbReference>
<dbReference type="InterPro" id="IPR019748">
    <property type="entry name" value="FERM_central"/>
</dbReference>
<keyword evidence="8" id="KW-0175">Coiled coil</keyword>
<dbReference type="STRING" id="34508.A0A4U5N754"/>
<gene>
    <name evidence="11" type="ORF">L596_019172</name>
</gene>
<dbReference type="InterPro" id="IPR029071">
    <property type="entry name" value="Ubiquitin-like_domsf"/>
</dbReference>
<dbReference type="Pfam" id="PF09380">
    <property type="entry name" value="FERM_C"/>
    <property type="match status" value="1"/>
</dbReference>
<evidence type="ECO:0000313" key="12">
    <source>
        <dbReference type="Proteomes" id="UP000298663"/>
    </source>
</evidence>
<accession>A0A4U5N754</accession>
<evidence type="ECO:0000256" key="4">
    <source>
        <dbReference type="ARBA" id="ARBA00022025"/>
    </source>
</evidence>
<dbReference type="Gene3D" id="2.30.29.30">
    <property type="entry name" value="Pleckstrin-homology domain (PH domain)/Phosphotyrosine-binding domain (PTB)"/>
    <property type="match status" value="1"/>
</dbReference>
<comment type="subcellular location">
    <subcellularLocation>
        <location evidence="3">Cell junction</location>
        <location evidence="3">Adherens junction</location>
    </subcellularLocation>
    <subcellularLocation>
        <location evidence="2">Cell membrane</location>
        <topology evidence="2">Peripheral membrane protein</topology>
    </subcellularLocation>
    <subcellularLocation>
        <location evidence="1">Cell projection</location>
        <location evidence="1">Microvillus</location>
    </subcellularLocation>
    <subcellularLocation>
        <location evidence="7">Cell projection</location>
        <location evidence="7">Rhabdomere</location>
    </subcellularLocation>
</comment>
<dbReference type="PRINTS" id="PR00935">
    <property type="entry name" value="BAND41"/>
</dbReference>
<feature type="coiled-coil region" evidence="8">
    <location>
        <begin position="618"/>
        <end position="656"/>
    </location>
</feature>
<dbReference type="SMART" id="SM01196">
    <property type="entry name" value="FERM_C"/>
    <property type="match status" value="1"/>
</dbReference>
<keyword evidence="6" id="KW-0472">Membrane</keyword>
<dbReference type="Pfam" id="PF00373">
    <property type="entry name" value="FERM_M"/>
    <property type="match status" value="1"/>
</dbReference>
<dbReference type="Gene3D" id="1.20.5.450">
    <property type="match status" value="1"/>
</dbReference>
<sequence>MKQLFNCYPSEYVLNFLKPSGNPTMGIFSFLTSQKGRPLYVKVTTMDADLDQIEIEPDWTGRHLFDTVCRIIGLREIWYFGLQYTNKKGYSCWLQMDAKISKQDVPKQEDGSMAFLFLVKFYPEVIEEELIQDITKHLFFIQIKQSILSMDLYCSAEASVLLASYAVQAMKGDCDDNEELELDRLLPKSVIEQYDMSYEMWGERIKRWWGNNNGLSREDAEMEYLRVAQDLEMYGIQYYPIHNKKETDLLLGVSAQGIGIYQDTNRITPRPFFSWNEIKNISFKNKVFSMKTQDNSKIDFKAKHMSINMSILDLCIGTHNLYLRRRQQDTLEVQQMKAQAKEARERKTEEQRKLDTEREQRQAAEMERDRYKAEVALITEQLNSMQDSKRRTEENADLMAEKARVTEEEAIALNKRASEAEAEVQRYKMNQIKAEEMKMALERKVRDAELFSYRLMQDAERRNREAQLYRRQVLSGDAYARGLYGAVPPPNGCLMQSPNPYRSHHLLFLANGSSEANLADGVFANPYEYNPATVDDLAVVMNGSGYFSGMATHPRVGSAFSASNLILAPPPISQSVGSNVLSSHADHTGHTTSTRRVTSDSAAANPVSPLHYANGGELQNIKAELDRARKDNADKTRQFRDKMSEFRQEIDQLKKDEKLSDHDRIHANNLHLGFDKYSTLRRSAGDIPTWLSIQLQSGAGTAKSRVKVFEGL</sequence>
<evidence type="ECO:0000256" key="9">
    <source>
        <dbReference type="SAM" id="MobiDB-lite"/>
    </source>
</evidence>
<dbReference type="InterPro" id="IPR014352">
    <property type="entry name" value="FERM/acyl-CoA-bd_prot_sf"/>
</dbReference>
<reference evidence="11 12" key="1">
    <citation type="journal article" date="2015" name="Genome Biol.">
        <title>Comparative genomics of Steinernema reveals deeply conserved gene regulatory networks.</title>
        <authorList>
            <person name="Dillman A.R."/>
            <person name="Macchietto M."/>
            <person name="Porter C.F."/>
            <person name="Rogers A."/>
            <person name="Williams B."/>
            <person name="Antoshechkin I."/>
            <person name="Lee M.M."/>
            <person name="Goodwin Z."/>
            <person name="Lu X."/>
            <person name="Lewis E.E."/>
            <person name="Goodrich-Blair H."/>
            <person name="Stock S.P."/>
            <person name="Adams B.J."/>
            <person name="Sternberg P.W."/>
            <person name="Mortazavi A."/>
        </authorList>
    </citation>
    <scope>NUCLEOTIDE SEQUENCE [LARGE SCALE GENOMIC DNA]</scope>
    <source>
        <strain evidence="11 12">ALL</strain>
    </source>
</reference>
<dbReference type="InterPro" id="IPR018979">
    <property type="entry name" value="FERM_N"/>
</dbReference>
<evidence type="ECO:0000259" key="10">
    <source>
        <dbReference type="PROSITE" id="PS50057"/>
    </source>
</evidence>
<organism evidence="11 12">
    <name type="scientific">Steinernema carpocapsae</name>
    <name type="common">Entomopathogenic nematode</name>
    <dbReference type="NCBI Taxonomy" id="34508"/>
    <lineage>
        <taxon>Eukaryota</taxon>
        <taxon>Metazoa</taxon>
        <taxon>Ecdysozoa</taxon>
        <taxon>Nematoda</taxon>
        <taxon>Chromadorea</taxon>
        <taxon>Rhabditida</taxon>
        <taxon>Tylenchina</taxon>
        <taxon>Panagrolaimomorpha</taxon>
        <taxon>Strongyloidoidea</taxon>
        <taxon>Steinernematidae</taxon>
        <taxon>Steinernema</taxon>
    </lineage>
</organism>
<evidence type="ECO:0000256" key="2">
    <source>
        <dbReference type="ARBA" id="ARBA00004202"/>
    </source>
</evidence>
<reference evidence="11 12" key="2">
    <citation type="journal article" date="2019" name="G3 (Bethesda)">
        <title>Hybrid Assembly of the Genome of the Entomopathogenic Nematode Steinernema carpocapsae Identifies the X-Chromosome.</title>
        <authorList>
            <person name="Serra L."/>
            <person name="Macchietto M."/>
            <person name="Macias-Munoz A."/>
            <person name="McGill C.J."/>
            <person name="Rodriguez I.M."/>
            <person name="Rodriguez B."/>
            <person name="Murad R."/>
            <person name="Mortazavi A."/>
        </authorList>
    </citation>
    <scope>NUCLEOTIDE SEQUENCE [LARGE SCALE GENOMIC DNA]</scope>
    <source>
        <strain evidence="11 12">ALL</strain>
    </source>
</reference>
<dbReference type="GO" id="GO:0005886">
    <property type="term" value="C:plasma membrane"/>
    <property type="evidence" value="ECO:0007669"/>
    <property type="project" value="UniProtKB-SubCell"/>
</dbReference>
<evidence type="ECO:0000256" key="1">
    <source>
        <dbReference type="ARBA" id="ARBA00004105"/>
    </source>
</evidence>
<dbReference type="SUPFAM" id="SSF50729">
    <property type="entry name" value="PH domain-like"/>
    <property type="match status" value="1"/>
</dbReference>
<dbReference type="InterPro" id="IPR019749">
    <property type="entry name" value="Band_41_domain"/>
</dbReference>
<dbReference type="OrthoDB" id="6018897at2759"/>
<comment type="caution">
    <text evidence="11">The sequence shown here is derived from an EMBL/GenBank/DDBJ whole genome shotgun (WGS) entry which is preliminary data.</text>
</comment>
<dbReference type="Proteomes" id="UP000298663">
    <property type="component" value="Unassembled WGS sequence"/>
</dbReference>
<keyword evidence="5" id="KW-1003">Cell membrane</keyword>
<dbReference type="InterPro" id="IPR019747">
    <property type="entry name" value="FERM_CS"/>
</dbReference>
<evidence type="ECO:0000256" key="6">
    <source>
        <dbReference type="ARBA" id="ARBA00023136"/>
    </source>
</evidence>
<dbReference type="SUPFAM" id="SSF48678">
    <property type="entry name" value="Moesin tail domain"/>
    <property type="match status" value="1"/>
</dbReference>
<dbReference type="PROSITE" id="PS00661">
    <property type="entry name" value="FERM_2"/>
    <property type="match status" value="1"/>
</dbReference>
<dbReference type="GO" id="GO:0005902">
    <property type="term" value="C:microvillus"/>
    <property type="evidence" value="ECO:0007669"/>
    <property type="project" value="UniProtKB-SubCell"/>
</dbReference>
<dbReference type="CDD" id="cd17097">
    <property type="entry name" value="FERM_F1_ERM_like"/>
    <property type="match status" value="1"/>
</dbReference>
<dbReference type="InterPro" id="IPR000798">
    <property type="entry name" value="Ez/rad/moesin-like"/>
</dbReference>
<feature type="region of interest" description="Disordered" evidence="9">
    <location>
        <begin position="338"/>
        <end position="366"/>
    </location>
</feature>
<dbReference type="SUPFAM" id="SSF47031">
    <property type="entry name" value="Second domain of FERM"/>
    <property type="match status" value="1"/>
</dbReference>
<feature type="compositionally biased region" description="Basic and acidic residues" evidence="9">
    <location>
        <begin position="339"/>
        <end position="366"/>
    </location>
</feature>
<proteinExistence type="predicted"/>
<dbReference type="InterPro" id="IPR011174">
    <property type="entry name" value="ERM"/>
</dbReference>
<keyword evidence="12" id="KW-1185">Reference proteome</keyword>
<dbReference type="InterPro" id="IPR035963">
    <property type="entry name" value="FERM_2"/>
</dbReference>
<dbReference type="InterPro" id="IPR008954">
    <property type="entry name" value="Moesin_tail_sf"/>
</dbReference>
<protein>
    <recommendedName>
        <fullName evidence="4">Moesin/ezrin/radixin homolog 1</fullName>
    </recommendedName>
</protein>
<evidence type="ECO:0000256" key="5">
    <source>
        <dbReference type="ARBA" id="ARBA00022475"/>
    </source>
</evidence>
<dbReference type="InterPro" id="IPR018980">
    <property type="entry name" value="FERM_PH-like_C"/>
</dbReference>
<evidence type="ECO:0000256" key="7">
    <source>
        <dbReference type="ARBA" id="ARBA00043944"/>
    </source>
</evidence>
<dbReference type="GO" id="GO:0005912">
    <property type="term" value="C:adherens junction"/>
    <property type="evidence" value="ECO:0007669"/>
    <property type="project" value="UniProtKB-SubCell"/>
</dbReference>
<dbReference type="Gene3D" id="1.20.80.10">
    <property type="match status" value="1"/>
</dbReference>
<dbReference type="Pfam" id="PF00769">
    <property type="entry name" value="ERM_C"/>
    <property type="match status" value="1"/>
</dbReference>
<name>A0A4U5N754_STECR</name>
<dbReference type="EMBL" id="AZBU02000005">
    <property type="protein sequence ID" value="TKR78358.1"/>
    <property type="molecule type" value="Genomic_DNA"/>
</dbReference>
<dbReference type="SMART" id="SM00295">
    <property type="entry name" value="B41"/>
    <property type="match status" value="1"/>
</dbReference>
<dbReference type="AlphaFoldDB" id="A0A4U5N754"/>
<dbReference type="PROSITE" id="PS50057">
    <property type="entry name" value="FERM_3"/>
    <property type="match status" value="1"/>
</dbReference>
<dbReference type="GO" id="GO:0003779">
    <property type="term" value="F:actin binding"/>
    <property type="evidence" value="ECO:0007669"/>
    <property type="project" value="InterPro"/>
</dbReference>
<evidence type="ECO:0000256" key="8">
    <source>
        <dbReference type="SAM" id="Coils"/>
    </source>
</evidence>
<feature type="domain" description="FERM" evidence="10">
    <location>
        <begin position="39"/>
        <end position="326"/>
    </location>
</feature>
<dbReference type="SUPFAM" id="SSF54236">
    <property type="entry name" value="Ubiquitin-like"/>
    <property type="match status" value="1"/>
</dbReference>
<dbReference type="InterPro" id="IPR011259">
    <property type="entry name" value="ERM_C_dom"/>
</dbReference>
<evidence type="ECO:0000256" key="3">
    <source>
        <dbReference type="ARBA" id="ARBA00004536"/>
    </source>
</evidence>
<feature type="region of interest" description="Disordered" evidence="9">
    <location>
        <begin position="577"/>
        <end position="616"/>
    </location>
</feature>
<evidence type="ECO:0000313" key="11">
    <source>
        <dbReference type="EMBL" id="TKR78358.1"/>
    </source>
</evidence>
<feature type="compositionally biased region" description="Polar residues" evidence="9">
    <location>
        <begin position="590"/>
        <end position="602"/>
    </location>
</feature>
<dbReference type="PRINTS" id="PR00661">
    <property type="entry name" value="ERMFAMILY"/>
</dbReference>